<comment type="caution">
    <text evidence="3">The sequence shown here is derived from an EMBL/GenBank/DDBJ whole genome shotgun (WGS) entry which is preliminary data.</text>
</comment>
<keyword evidence="2" id="KW-1133">Transmembrane helix</keyword>
<dbReference type="RefSeq" id="WP_025489042.1">
    <property type="nucleotide sequence ID" value="NZ_BQNJ01000001.1"/>
</dbReference>
<feature type="compositionally biased region" description="Basic and acidic residues" evidence="1">
    <location>
        <begin position="128"/>
        <end position="155"/>
    </location>
</feature>
<dbReference type="InterPro" id="IPR024414">
    <property type="entry name" value="Uncharacterised_PrgI"/>
</dbReference>
<dbReference type="Pfam" id="PF12666">
    <property type="entry name" value="PrgI"/>
    <property type="match status" value="1"/>
</dbReference>
<evidence type="ECO:0000256" key="1">
    <source>
        <dbReference type="SAM" id="MobiDB-lite"/>
    </source>
</evidence>
<dbReference type="GeneID" id="97989762"/>
<accession>A0AA37N3N2</accession>
<sequence>MAHVNITKDLTEVKSKVVFGLTRRQLIFFVLAALVAAPTYFLTRDSLGNDIALILLIVTALPFFFFALYEKNGQPPEKQLKNYIRVRFLTRHERPYRTQNRFAALERQAYFDEEVKWLASNTETSQEGAKKDGRVERRTGDPARHAPDTGAEKTTGKGHQTGKARR</sequence>
<keyword evidence="2" id="KW-0812">Transmembrane</keyword>
<feature type="transmembrane region" description="Helical" evidence="2">
    <location>
        <begin position="26"/>
        <end position="43"/>
    </location>
</feature>
<dbReference type="Proteomes" id="UP001055091">
    <property type="component" value="Unassembled WGS sequence"/>
</dbReference>
<reference evidence="3" key="1">
    <citation type="submission" date="2022-01" db="EMBL/GenBank/DDBJ databases">
        <title>Novel bile acid biosynthetic pathways are enriched in the microbiome of centenarians.</title>
        <authorList>
            <person name="Sato Y."/>
            <person name="Atarashi K."/>
            <person name="Plichta R.D."/>
            <person name="Arai Y."/>
            <person name="Sasajima S."/>
            <person name="Kearney M.S."/>
            <person name="Suda W."/>
            <person name="Takeshita K."/>
            <person name="Sasaki T."/>
            <person name="Okamoto S."/>
            <person name="Skelly N.A."/>
            <person name="Okamura Y."/>
            <person name="Vlamakis H."/>
            <person name="Li Y."/>
            <person name="Tanoue T."/>
            <person name="Takei H."/>
            <person name="Nittono H."/>
            <person name="Narushima S."/>
            <person name="Irie J."/>
            <person name="Itoh H."/>
            <person name="Moriya K."/>
            <person name="Sugiura Y."/>
            <person name="Suematsu M."/>
            <person name="Moritoki N."/>
            <person name="Shibata S."/>
            <person name="Littman R.D."/>
            <person name="Fischbach A.M."/>
            <person name="Uwamino Y."/>
            <person name="Inoue T."/>
            <person name="Honda A."/>
            <person name="Hattori M."/>
            <person name="Murai T."/>
            <person name="Xavier J.R."/>
            <person name="Hirose N."/>
            <person name="Honda K."/>
        </authorList>
    </citation>
    <scope>NUCLEOTIDE SEQUENCE</scope>
    <source>
        <strain evidence="3">CE91-St55</strain>
    </source>
</reference>
<feature type="region of interest" description="Disordered" evidence="1">
    <location>
        <begin position="121"/>
        <end position="166"/>
    </location>
</feature>
<evidence type="ECO:0000313" key="3">
    <source>
        <dbReference type="EMBL" id="GKH01060.1"/>
    </source>
</evidence>
<gene>
    <name evidence="3" type="ORF">CE91St55_30410</name>
</gene>
<proteinExistence type="predicted"/>
<dbReference type="EMBL" id="BQNJ01000001">
    <property type="protein sequence ID" value="GKH01060.1"/>
    <property type="molecule type" value="Genomic_DNA"/>
</dbReference>
<organism evidence="3 4">
    <name type="scientific">Hungatella hathewayi</name>
    <dbReference type="NCBI Taxonomy" id="154046"/>
    <lineage>
        <taxon>Bacteria</taxon>
        <taxon>Bacillati</taxon>
        <taxon>Bacillota</taxon>
        <taxon>Clostridia</taxon>
        <taxon>Lachnospirales</taxon>
        <taxon>Lachnospiraceae</taxon>
        <taxon>Hungatella</taxon>
    </lineage>
</organism>
<evidence type="ECO:0000256" key="2">
    <source>
        <dbReference type="SAM" id="Phobius"/>
    </source>
</evidence>
<name>A0AA37N3N2_9FIRM</name>
<feature type="transmembrane region" description="Helical" evidence="2">
    <location>
        <begin position="49"/>
        <end position="69"/>
    </location>
</feature>
<keyword evidence="2" id="KW-0472">Membrane</keyword>
<protein>
    <submittedName>
        <fullName evidence="3">Transposase</fullName>
    </submittedName>
</protein>
<evidence type="ECO:0000313" key="4">
    <source>
        <dbReference type="Proteomes" id="UP001055091"/>
    </source>
</evidence>
<dbReference type="AlphaFoldDB" id="A0AA37N3N2"/>